<dbReference type="Proteomes" id="UP001314263">
    <property type="component" value="Unassembled WGS sequence"/>
</dbReference>
<organism evidence="2 3">
    <name type="scientific">Coccomyxa viridis</name>
    <dbReference type="NCBI Taxonomy" id="1274662"/>
    <lineage>
        <taxon>Eukaryota</taxon>
        <taxon>Viridiplantae</taxon>
        <taxon>Chlorophyta</taxon>
        <taxon>core chlorophytes</taxon>
        <taxon>Trebouxiophyceae</taxon>
        <taxon>Trebouxiophyceae incertae sedis</taxon>
        <taxon>Coccomyxaceae</taxon>
        <taxon>Coccomyxa</taxon>
    </lineage>
</organism>
<keyword evidence="3" id="KW-1185">Reference proteome</keyword>
<dbReference type="AlphaFoldDB" id="A0AAV1HY87"/>
<reference evidence="2 3" key="1">
    <citation type="submission" date="2023-10" db="EMBL/GenBank/DDBJ databases">
        <authorList>
            <person name="Maclean D."/>
            <person name="Macfadyen A."/>
        </authorList>
    </citation>
    <scope>NUCLEOTIDE SEQUENCE [LARGE SCALE GENOMIC DNA]</scope>
</reference>
<gene>
    <name evidence="2" type="ORF">CVIRNUC_003033</name>
</gene>
<evidence type="ECO:0000313" key="3">
    <source>
        <dbReference type="Proteomes" id="UP001314263"/>
    </source>
</evidence>
<proteinExistence type="predicted"/>
<evidence type="ECO:0000313" key="2">
    <source>
        <dbReference type="EMBL" id="CAK0763194.1"/>
    </source>
</evidence>
<evidence type="ECO:0000256" key="1">
    <source>
        <dbReference type="SAM" id="Coils"/>
    </source>
</evidence>
<protein>
    <recommendedName>
        <fullName evidence="4">Mobilization protein</fullName>
    </recommendedName>
</protein>
<comment type="caution">
    <text evidence="2">The sequence shown here is derived from an EMBL/GenBank/DDBJ whole genome shotgun (WGS) entry which is preliminary data.</text>
</comment>
<dbReference type="EMBL" id="CAUYUE010000004">
    <property type="protein sequence ID" value="CAK0763194.1"/>
    <property type="molecule type" value="Genomic_DNA"/>
</dbReference>
<feature type="coiled-coil region" evidence="1">
    <location>
        <begin position="74"/>
        <end position="108"/>
    </location>
</feature>
<keyword evidence="1" id="KW-0175">Coiled coil</keyword>
<name>A0AAV1HY87_9CHLO</name>
<sequence>MASEKKLSEISESLNKTLERIDTLKKQSDVSWSSKFRQHLAKNNQHLTSIILAGCVLAVAGGRLQQKNEFEAQKKGWQTEREALLSTVDRLEQKCEQQEMARRQLQYSIQTELGTKGWSLWGSRTLSSRIKQALQEEMPRQGDSTGRS</sequence>
<accession>A0AAV1HY87</accession>
<evidence type="ECO:0008006" key="4">
    <source>
        <dbReference type="Google" id="ProtNLM"/>
    </source>
</evidence>